<keyword evidence="3 7" id="KW-0418">Kinase</keyword>
<organism evidence="7 8">
    <name type="scientific">Ochrobactrum teleogrylli</name>
    <dbReference type="NCBI Taxonomy" id="2479765"/>
    <lineage>
        <taxon>Bacteria</taxon>
        <taxon>Pseudomonadati</taxon>
        <taxon>Pseudomonadota</taxon>
        <taxon>Alphaproteobacteria</taxon>
        <taxon>Hyphomicrobiales</taxon>
        <taxon>Brucellaceae</taxon>
        <taxon>Brucella/Ochrobactrum group</taxon>
        <taxon>Ochrobactrum</taxon>
    </lineage>
</organism>
<dbReference type="PANTHER" id="PTHR28629:SF4">
    <property type="entry name" value="TRIOKINASE_FMN CYCLASE"/>
    <property type="match status" value="1"/>
</dbReference>
<evidence type="ECO:0000256" key="3">
    <source>
        <dbReference type="ARBA" id="ARBA00022777"/>
    </source>
</evidence>
<dbReference type="EMBL" id="JBBHKQ010000002">
    <property type="protein sequence ID" value="MEJ5902312.1"/>
    <property type="molecule type" value="Genomic_DNA"/>
</dbReference>
<reference evidence="7 8" key="1">
    <citation type="submission" date="2024-03" db="EMBL/GenBank/DDBJ databases">
        <title>Reference genomes for the five species model microbial community.</title>
        <authorList>
            <person name="Padfield D."/>
        </authorList>
    </citation>
    <scope>NUCLEOTIDE SEQUENCE [LARGE SCALE GENOMIC DNA]</scope>
    <source>
        <strain evidence="7 8">AB1</strain>
    </source>
</reference>
<evidence type="ECO:0000313" key="7">
    <source>
        <dbReference type="EMBL" id="MEJ5902312.1"/>
    </source>
</evidence>
<dbReference type="InterPro" id="IPR004007">
    <property type="entry name" value="DhaL_dom"/>
</dbReference>
<dbReference type="FunFam" id="3.30.1180.20:FF:000001">
    <property type="entry name" value="Dihydroxyacetone kinase 1"/>
    <property type="match status" value="1"/>
</dbReference>
<evidence type="ECO:0000259" key="6">
    <source>
        <dbReference type="PROSITE" id="PS51481"/>
    </source>
</evidence>
<dbReference type="Pfam" id="PF02733">
    <property type="entry name" value="Dak1"/>
    <property type="match status" value="1"/>
</dbReference>
<dbReference type="RefSeq" id="WP_339441573.1">
    <property type="nucleotide sequence ID" value="NZ_JBBHKQ010000002.1"/>
</dbReference>
<dbReference type="SMART" id="SM01120">
    <property type="entry name" value="Dak2"/>
    <property type="match status" value="1"/>
</dbReference>
<dbReference type="FunFam" id="1.25.40.340:FF:000002">
    <property type="entry name" value="Dihydroxyacetone kinase, L subunit"/>
    <property type="match status" value="1"/>
</dbReference>
<keyword evidence="1" id="KW-0808">Transferase</keyword>
<proteinExistence type="predicted"/>
<feature type="domain" description="DhaL" evidence="5">
    <location>
        <begin position="385"/>
        <end position="586"/>
    </location>
</feature>
<accession>A0ABD5K2L2</accession>
<evidence type="ECO:0000313" key="8">
    <source>
        <dbReference type="Proteomes" id="UP001362311"/>
    </source>
</evidence>
<dbReference type="GO" id="GO:0016773">
    <property type="term" value="F:phosphotransferase activity, alcohol group as acceptor"/>
    <property type="evidence" value="ECO:0007669"/>
    <property type="project" value="UniProtKB-ARBA"/>
</dbReference>
<name>A0ABD5K2L2_9HYPH</name>
<dbReference type="Gene3D" id="3.40.50.10440">
    <property type="entry name" value="Dihydroxyacetone kinase, domain 1"/>
    <property type="match status" value="1"/>
</dbReference>
<dbReference type="InterPro" id="IPR036117">
    <property type="entry name" value="DhaL_dom_sf"/>
</dbReference>
<dbReference type="GO" id="GO:0016301">
    <property type="term" value="F:kinase activity"/>
    <property type="evidence" value="ECO:0007669"/>
    <property type="project" value="UniProtKB-KW"/>
</dbReference>
<gene>
    <name evidence="7" type="primary">dhaL</name>
    <name evidence="7" type="ORF">WIX40_19610</name>
</gene>
<dbReference type="SUPFAM" id="SSF82549">
    <property type="entry name" value="DAK1/DegV-like"/>
    <property type="match status" value="1"/>
</dbReference>
<dbReference type="FunFam" id="3.40.50.10440:FF:000001">
    <property type="entry name" value="Dihydroxyacetone kinase, DhaK subunit"/>
    <property type="match status" value="1"/>
</dbReference>
<dbReference type="Proteomes" id="UP001362311">
    <property type="component" value="Unassembled WGS sequence"/>
</dbReference>
<evidence type="ECO:0000256" key="4">
    <source>
        <dbReference type="ARBA" id="ARBA00022840"/>
    </source>
</evidence>
<dbReference type="NCBIfam" id="TIGR02365">
    <property type="entry name" value="dha_L_ycgS"/>
    <property type="match status" value="1"/>
</dbReference>
<dbReference type="NCBIfam" id="NF011049">
    <property type="entry name" value="PRK14479.1"/>
    <property type="match status" value="1"/>
</dbReference>
<dbReference type="PROSITE" id="PS51481">
    <property type="entry name" value="DHAK"/>
    <property type="match status" value="1"/>
</dbReference>
<dbReference type="PROSITE" id="PS51480">
    <property type="entry name" value="DHAL"/>
    <property type="match status" value="1"/>
</dbReference>
<keyword evidence="2" id="KW-0547">Nucleotide-binding</keyword>
<dbReference type="InterPro" id="IPR004006">
    <property type="entry name" value="DhaK_dom"/>
</dbReference>
<keyword evidence="4" id="KW-0067">ATP-binding</keyword>
<dbReference type="GO" id="GO:0005524">
    <property type="term" value="F:ATP binding"/>
    <property type="evidence" value="ECO:0007669"/>
    <property type="project" value="UniProtKB-KW"/>
</dbReference>
<dbReference type="InterPro" id="IPR050861">
    <property type="entry name" value="Dihydroxyacetone_Kinase"/>
</dbReference>
<dbReference type="GO" id="GO:0005975">
    <property type="term" value="P:carbohydrate metabolic process"/>
    <property type="evidence" value="ECO:0007669"/>
    <property type="project" value="UniProtKB-ARBA"/>
</dbReference>
<sequence length="594" mass="62219">MRDTNMNEQVRTKKLINAPENIIAELIEGMVGAHPDMLRVEGETGRAVVAVDGPRDGKVGIVVGGGSGHEPAFAGYVGRGLADAAAVGNIFASPSPSHIAEAARAADGGVGVLMLYGNYTGDVLNFTMAAEELAQSGMDVRHVAVADDVASAPLDRKTERRGIAGDFFVFKVAGAAADLGEPLARVEALAQAANDATRSMGVALSPCSLPQTGKPNFTIGDEDMEIGMGLHGEPGIRREKLAPADAVTDELMASILEELALKRGDRVAVLVNGLGATSQIELYLVFRRVKQLLDGKGVSIHASWVGEYATSLEMAGASITLMKLDDTLQALLDHPCHTPALTVGAVQPKERLASRSHKVEHAAETRDPAHDAPRELIKDGDVTPAIFKIMMANVGEQIIAEKNWLSELDGVIGDGDHGITMEIGWKAVQHALEDAPEDETIEAICKRMAKAFLDAVGASSGPLYATAFLRAGTAVSNRLNLDGAGMADWLAAACQGIRDRGRAEPGDKTMIDAWVPAVAAAAEAAKQGRSTLDVLLAARKGAEAGMQSTAAMESRRGRSAKLGERSVGHIDPGAASTFVTLRAMAEALQASAKK</sequence>
<evidence type="ECO:0000256" key="1">
    <source>
        <dbReference type="ARBA" id="ARBA00022679"/>
    </source>
</evidence>
<feature type="domain" description="DhaK" evidence="6">
    <location>
        <begin position="18"/>
        <end position="341"/>
    </location>
</feature>
<dbReference type="Pfam" id="PF02734">
    <property type="entry name" value="Dak2"/>
    <property type="match status" value="1"/>
</dbReference>
<dbReference type="Gene3D" id="1.25.40.340">
    <property type="match status" value="1"/>
</dbReference>
<dbReference type="SUPFAM" id="SSF101473">
    <property type="entry name" value="DhaL-like"/>
    <property type="match status" value="1"/>
</dbReference>
<protein>
    <submittedName>
        <fullName evidence="7">Dihydroxyacetone kinase subunit DhaL</fullName>
    </submittedName>
</protein>
<evidence type="ECO:0000259" key="5">
    <source>
        <dbReference type="PROSITE" id="PS51480"/>
    </source>
</evidence>
<dbReference type="InterPro" id="IPR012737">
    <property type="entry name" value="DhaK_L_YcgS"/>
</dbReference>
<dbReference type="AlphaFoldDB" id="A0ABD5K2L2"/>
<dbReference type="Gene3D" id="3.30.1180.20">
    <property type="entry name" value="Dihydroxyacetone kinase, domain 2"/>
    <property type="match status" value="1"/>
</dbReference>
<comment type="caution">
    <text evidence="7">The sequence shown here is derived from an EMBL/GenBank/DDBJ whole genome shotgun (WGS) entry which is preliminary data.</text>
</comment>
<dbReference type="PANTHER" id="PTHR28629">
    <property type="entry name" value="TRIOKINASE/FMN CYCLASE"/>
    <property type="match status" value="1"/>
</dbReference>
<evidence type="ECO:0000256" key="2">
    <source>
        <dbReference type="ARBA" id="ARBA00022741"/>
    </source>
</evidence>